<dbReference type="Proteomes" id="UP001596461">
    <property type="component" value="Unassembled WGS sequence"/>
</dbReference>
<reference evidence="1 2" key="1">
    <citation type="journal article" date="2019" name="Int. J. Syst. Evol. Microbiol.">
        <title>The Global Catalogue of Microorganisms (GCM) 10K type strain sequencing project: providing services to taxonomists for standard genome sequencing and annotation.</title>
        <authorList>
            <consortium name="The Broad Institute Genomics Platform"/>
            <consortium name="The Broad Institute Genome Sequencing Center for Infectious Disease"/>
            <person name="Wu L."/>
            <person name="Ma J."/>
        </authorList>
    </citation>
    <scope>NUCLEOTIDE SEQUENCE [LARGE SCALE GENOMIC DNA]</scope>
    <source>
        <strain evidence="1 2">DT31</strain>
    </source>
</reference>
<sequence length="42" mass="4508">MTGTAGRGRGVVGATPDQVRVVDPGTIERTETGKVQRVFDHR</sequence>
<dbReference type="GeneID" id="81124148"/>
<gene>
    <name evidence="1" type="ORF">ACFQL9_08730</name>
</gene>
<organism evidence="1 2">
    <name type="scientific">Halobaculum lipolyticum</name>
    <dbReference type="NCBI Taxonomy" id="3032001"/>
    <lineage>
        <taxon>Archaea</taxon>
        <taxon>Methanobacteriati</taxon>
        <taxon>Methanobacteriota</taxon>
        <taxon>Stenosarchaea group</taxon>
        <taxon>Halobacteria</taxon>
        <taxon>Halobacteriales</taxon>
        <taxon>Haloferacaceae</taxon>
        <taxon>Halobaculum</taxon>
    </lineage>
</organism>
<dbReference type="RefSeq" id="WP_284032312.1">
    <property type="nucleotide sequence ID" value="NZ_CP126154.1"/>
</dbReference>
<protein>
    <submittedName>
        <fullName evidence="1">Uncharacterized protein</fullName>
    </submittedName>
</protein>
<name>A0ABD5WC73_9EURY</name>
<dbReference type="Gene3D" id="3.30.300.30">
    <property type="match status" value="1"/>
</dbReference>
<accession>A0ABD5WC73</accession>
<dbReference type="AlphaFoldDB" id="A0ABD5WC73"/>
<evidence type="ECO:0000313" key="1">
    <source>
        <dbReference type="EMBL" id="MFC7069725.1"/>
    </source>
</evidence>
<proteinExistence type="predicted"/>
<dbReference type="EMBL" id="JBHTAH010000006">
    <property type="protein sequence ID" value="MFC7069725.1"/>
    <property type="molecule type" value="Genomic_DNA"/>
</dbReference>
<dbReference type="InterPro" id="IPR045851">
    <property type="entry name" value="AMP-bd_C_sf"/>
</dbReference>
<comment type="caution">
    <text evidence="1">The sequence shown here is derived from an EMBL/GenBank/DDBJ whole genome shotgun (WGS) entry which is preliminary data.</text>
</comment>
<keyword evidence="2" id="KW-1185">Reference proteome</keyword>
<evidence type="ECO:0000313" key="2">
    <source>
        <dbReference type="Proteomes" id="UP001596461"/>
    </source>
</evidence>